<dbReference type="Proteomes" id="UP000789375">
    <property type="component" value="Unassembled WGS sequence"/>
</dbReference>
<comment type="caution">
    <text evidence="1">The sequence shown here is derived from an EMBL/GenBank/DDBJ whole genome shotgun (WGS) entry which is preliminary data.</text>
</comment>
<name>A0A9N9GA05_FUNMO</name>
<protein>
    <submittedName>
        <fullName evidence="1">2809_t:CDS:1</fullName>
    </submittedName>
</protein>
<gene>
    <name evidence="1" type="ORF">FMOSSE_LOCUS8263</name>
</gene>
<reference evidence="1" key="1">
    <citation type="submission" date="2021-06" db="EMBL/GenBank/DDBJ databases">
        <authorList>
            <person name="Kallberg Y."/>
            <person name="Tangrot J."/>
            <person name="Rosling A."/>
        </authorList>
    </citation>
    <scope>NUCLEOTIDE SEQUENCE</scope>
    <source>
        <strain evidence="1">87-6 pot B 2015</strain>
    </source>
</reference>
<organism evidence="1 2">
    <name type="scientific">Funneliformis mosseae</name>
    <name type="common">Endomycorrhizal fungus</name>
    <name type="synonym">Glomus mosseae</name>
    <dbReference type="NCBI Taxonomy" id="27381"/>
    <lineage>
        <taxon>Eukaryota</taxon>
        <taxon>Fungi</taxon>
        <taxon>Fungi incertae sedis</taxon>
        <taxon>Mucoromycota</taxon>
        <taxon>Glomeromycotina</taxon>
        <taxon>Glomeromycetes</taxon>
        <taxon>Glomerales</taxon>
        <taxon>Glomeraceae</taxon>
        <taxon>Funneliformis</taxon>
    </lineage>
</organism>
<dbReference type="AlphaFoldDB" id="A0A9N9GA05"/>
<dbReference type="Gene3D" id="3.30.1360.40">
    <property type="match status" value="1"/>
</dbReference>
<evidence type="ECO:0000313" key="2">
    <source>
        <dbReference type="Proteomes" id="UP000789375"/>
    </source>
</evidence>
<sequence>MTDTRSMARSKLTMRIWTQNYKETYELWISGIDKVPSWIFEYKEDHTTITVKLSQRDSLKEGLEMSTTIGTSNMPDLIKMRADDSLKFEGLSRIEAIELLESNGFERFTNTPTDVDLDCFIESWDEQTLSIDESVDDIVDHYSLDRKRSLSIESIDDIMRTLIKGQGEKNVICDYFTPVIVDISPVDQPQSKLSDDENT</sequence>
<keyword evidence="2" id="KW-1185">Reference proteome</keyword>
<dbReference type="EMBL" id="CAJVPP010002107">
    <property type="protein sequence ID" value="CAG8587428.1"/>
    <property type="molecule type" value="Genomic_DNA"/>
</dbReference>
<evidence type="ECO:0000313" key="1">
    <source>
        <dbReference type="EMBL" id="CAG8587428.1"/>
    </source>
</evidence>
<proteinExistence type="predicted"/>
<accession>A0A9N9GA05</accession>